<dbReference type="EMBL" id="CP080095">
    <property type="protein sequence ID" value="QYD69271.1"/>
    <property type="molecule type" value="Genomic_DNA"/>
</dbReference>
<gene>
    <name evidence="1" type="ORF">KZJ38_02485</name>
</gene>
<reference evidence="1 2" key="1">
    <citation type="submission" date="2021-07" db="EMBL/GenBank/DDBJ databases">
        <title>Paraburkholderia edwinii protects Aspergillus sp. from phenazines by acting as a toxin sponge.</title>
        <authorList>
            <person name="Dahlstrom K.M."/>
            <person name="Newman D.K."/>
        </authorList>
    </citation>
    <scope>NUCLEOTIDE SEQUENCE [LARGE SCALE GENOMIC DNA]</scope>
    <source>
        <strain evidence="1 2">Pe01</strain>
    </source>
</reference>
<evidence type="ECO:0000313" key="2">
    <source>
        <dbReference type="Proteomes" id="UP000826462"/>
    </source>
</evidence>
<proteinExistence type="predicted"/>
<dbReference type="Proteomes" id="UP000826462">
    <property type="component" value="Chromosome 1"/>
</dbReference>
<name>A0ABX8UL23_9BURK</name>
<protein>
    <submittedName>
        <fullName evidence="1">Uncharacterized protein</fullName>
    </submittedName>
</protein>
<evidence type="ECO:0000313" key="1">
    <source>
        <dbReference type="EMBL" id="QYD69271.1"/>
    </source>
</evidence>
<keyword evidence="2" id="KW-1185">Reference proteome</keyword>
<accession>A0ABX8UL23</accession>
<dbReference type="RefSeq" id="WP_219798638.1">
    <property type="nucleotide sequence ID" value="NZ_CP080095.1"/>
</dbReference>
<organism evidence="1 2">
    <name type="scientific">Paraburkholderia edwinii</name>
    <dbReference type="NCBI Taxonomy" id="2861782"/>
    <lineage>
        <taxon>Bacteria</taxon>
        <taxon>Pseudomonadati</taxon>
        <taxon>Pseudomonadota</taxon>
        <taxon>Betaproteobacteria</taxon>
        <taxon>Burkholderiales</taxon>
        <taxon>Burkholderiaceae</taxon>
        <taxon>Paraburkholderia</taxon>
    </lineage>
</organism>
<sequence>MLVKAVKLERSDQARLFEFVDSIDRQLSAKVTKNITVAVWIAYPKHAVDGTTAWFEYRADNVVVKNPDAAIPGEMWTIAQRLWARMQEDDCEFYNAERHVAS</sequence>